<dbReference type="KEGG" id="htq:FRZ44_23130"/>
<keyword evidence="5 6" id="KW-0472">Membrane</keyword>
<comment type="subcellular location">
    <subcellularLocation>
        <location evidence="1">Cell membrane</location>
        <topology evidence="1">Multi-pass membrane protein</topology>
    </subcellularLocation>
</comment>
<feature type="transmembrane region" description="Helical" evidence="6">
    <location>
        <begin position="291"/>
        <end position="317"/>
    </location>
</feature>
<dbReference type="EMBL" id="CP042906">
    <property type="protein sequence ID" value="QEX17017.1"/>
    <property type="molecule type" value="Genomic_DNA"/>
</dbReference>
<feature type="transmembrane region" description="Helical" evidence="6">
    <location>
        <begin position="147"/>
        <end position="165"/>
    </location>
</feature>
<dbReference type="PANTHER" id="PTHR35007">
    <property type="entry name" value="INTEGRAL MEMBRANE PROTEIN-RELATED"/>
    <property type="match status" value="1"/>
</dbReference>
<name>A0A5J6MII8_9PROT</name>
<feature type="transmembrane region" description="Helical" evidence="6">
    <location>
        <begin position="20"/>
        <end position="39"/>
    </location>
</feature>
<keyword evidence="3 6" id="KW-0812">Transmembrane</keyword>
<dbReference type="AlphaFoldDB" id="A0A5J6MII8"/>
<dbReference type="RefSeq" id="WP_151177309.1">
    <property type="nucleotide sequence ID" value="NZ_CP042906.1"/>
</dbReference>
<evidence type="ECO:0000256" key="1">
    <source>
        <dbReference type="ARBA" id="ARBA00004651"/>
    </source>
</evidence>
<dbReference type="Pfam" id="PF00482">
    <property type="entry name" value="T2SSF"/>
    <property type="match status" value="1"/>
</dbReference>
<keyword evidence="4 6" id="KW-1133">Transmembrane helix</keyword>
<sequence length="327" mass="36731">MSPSLKDYLPPGVTMEDVITMMAGAAAFLTVVAVWHAFLRREIGGRRLKELAQRRMALRHDYVHGNRKRGSMLSTGGMRQFVDRFKLLRTNKSEAMQRKLAKAGWRSSDALVRFLFAKLMLPFVFGGISLFLFQIVQLYHLPLMTRLAVIMGSVLLGAFLPDVIVKNTIIKRADKIRKGLPDALDLMVICAEAGLSLDASLKRVSEEFGRSCPELADELAITSLELGFLPDRRQALINLSQRTESKGIRGMVNNLLQSDKYGTPLAQSLRVLSAEFREERMMRAEEKAARLPALMTVPMIVFILPPLFIVLIGPAILRVIDAFRHMH</sequence>
<accession>A0A5J6MII8</accession>
<reference evidence="8 9" key="1">
    <citation type="submission" date="2019-08" db="EMBL/GenBank/DDBJ databases">
        <title>Hyperibacter terrae gen. nov., sp. nov. and Hyperibacter viscosus sp. nov., two new members in the family Rhodospirillaceae isolated from the rhizosphere of Hypericum perforatum.</title>
        <authorList>
            <person name="Noviana Z."/>
        </authorList>
    </citation>
    <scope>NUCLEOTIDE SEQUENCE [LARGE SCALE GENOMIC DNA]</scope>
    <source>
        <strain evidence="8 9">R5913</strain>
    </source>
</reference>
<protein>
    <submittedName>
        <fullName evidence="8">Type II secretion system protein</fullName>
    </submittedName>
</protein>
<dbReference type="OrthoDB" id="9810662at2"/>
<evidence type="ECO:0000256" key="5">
    <source>
        <dbReference type="ARBA" id="ARBA00023136"/>
    </source>
</evidence>
<feature type="transmembrane region" description="Helical" evidence="6">
    <location>
        <begin position="115"/>
        <end position="135"/>
    </location>
</feature>
<evidence type="ECO:0000256" key="2">
    <source>
        <dbReference type="ARBA" id="ARBA00022475"/>
    </source>
</evidence>
<feature type="domain" description="Type II secretion system protein GspF" evidence="7">
    <location>
        <begin position="184"/>
        <end position="312"/>
    </location>
</feature>
<organism evidence="8 9">
    <name type="scientific">Hypericibacter terrae</name>
    <dbReference type="NCBI Taxonomy" id="2602015"/>
    <lineage>
        <taxon>Bacteria</taxon>
        <taxon>Pseudomonadati</taxon>
        <taxon>Pseudomonadota</taxon>
        <taxon>Alphaproteobacteria</taxon>
        <taxon>Rhodospirillales</taxon>
        <taxon>Dongiaceae</taxon>
        <taxon>Hypericibacter</taxon>
    </lineage>
</organism>
<keyword evidence="9" id="KW-1185">Reference proteome</keyword>
<dbReference type="InterPro" id="IPR018076">
    <property type="entry name" value="T2SS_GspF_dom"/>
</dbReference>
<evidence type="ECO:0000259" key="7">
    <source>
        <dbReference type="Pfam" id="PF00482"/>
    </source>
</evidence>
<gene>
    <name evidence="8" type="primary">ctpI</name>
    <name evidence="8" type="ORF">FRZ44_23130</name>
</gene>
<keyword evidence="2" id="KW-1003">Cell membrane</keyword>
<evidence type="ECO:0000256" key="3">
    <source>
        <dbReference type="ARBA" id="ARBA00022692"/>
    </source>
</evidence>
<dbReference type="GO" id="GO:0005886">
    <property type="term" value="C:plasma membrane"/>
    <property type="evidence" value="ECO:0007669"/>
    <property type="project" value="UniProtKB-SubCell"/>
</dbReference>
<evidence type="ECO:0000313" key="9">
    <source>
        <dbReference type="Proteomes" id="UP000326202"/>
    </source>
</evidence>
<proteinExistence type="predicted"/>
<dbReference type="PANTHER" id="PTHR35007:SF2">
    <property type="entry name" value="PILUS ASSEMBLE PROTEIN"/>
    <property type="match status" value="1"/>
</dbReference>
<evidence type="ECO:0000256" key="6">
    <source>
        <dbReference type="SAM" id="Phobius"/>
    </source>
</evidence>
<evidence type="ECO:0000256" key="4">
    <source>
        <dbReference type="ARBA" id="ARBA00022989"/>
    </source>
</evidence>
<evidence type="ECO:0000313" key="8">
    <source>
        <dbReference type="EMBL" id="QEX17017.1"/>
    </source>
</evidence>
<dbReference type="Proteomes" id="UP000326202">
    <property type="component" value="Chromosome"/>
</dbReference>